<dbReference type="EMBL" id="VSRR010011966">
    <property type="protein sequence ID" value="MPC53902.1"/>
    <property type="molecule type" value="Genomic_DNA"/>
</dbReference>
<organism evidence="2 3">
    <name type="scientific">Portunus trituberculatus</name>
    <name type="common">Swimming crab</name>
    <name type="synonym">Neptunus trituberculatus</name>
    <dbReference type="NCBI Taxonomy" id="210409"/>
    <lineage>
        <taxon>Eukaryota</taxon>
        <taxon>Metazoa</taxon>
        <taxon>Ecdysozoa</taxon>
        <taxon>Arthropoda</taxon>
        <taxon>Crustacea</taxon>
        <taxon>Multicrustacea</taxon>
        <taxon>Malacostraca</taxon>
        <taxon>Eumalacostraca</taxon>
        <taxon>Eucarida</taxon>
        <taxon>Decapoda</taxon>
        <taxon>Pleocyemata</taxon>
        <taxon>Brachyura</taxon>
        <taxon>Eubrachyura</taxon>
        <taxon>Portunoidea</taxon>
        <taxon>Portunidae</taxon>
        <taxon>Portuninae</taxon>
        <taxon>Portunus</taxon>
    </lineage>
</organism>
<feature type="region of interest" description="Disordered" evidence="1">
    <location>
        <begin position="1"/>
        <end position="29"/>
    </location>
</feature>
<protein>
    <submittedName>
        <fullName evidence="2">Uncharacterized protein</fullName>
    </submittedName>
</protein>
<accession>A0A5B7G4J9</accession>
<proteinExistence type="predicted"/>
<comment type="caution">
    <text evidence="2">The sequence shown here is derived from an EMBL/GenBank/DDBJ whole genome shotgun (WGS) entry which is preliminary data.</text>
</comment>
<name>A0A5B7G4J9_PORTR</name>
<dbReference type="Proteomes" id="UP000324222">
    <property type="component" value="Unassembled WGS sequence"/>
</dbReference>
<feature type="compositionally biased region" description="Basic and acidic residues" evidence="1">
    <location>
        <begin position="1"/>
        <end position="11"/>
    </location>
</feature>
<evidence type="ECO:0000256" key="1">
    <source>
        <dbReference type="SAM" id="MobiDB-lite"/>
    </source>
</evidence>
<evidence type="ECO:0000313" key="2">
    <source>
        <dbReference type="EMBL" id="MPC53902.1"/>
    </source>
</evidence>
<sequence>MIHEARLKRDMVTSVTRRRQAPADAHPPGASSLVRLARVARRWNVLEKLPEGVTILELPPDELEDR</sequence>
<keyword evidence="3" id="KW-1185">Reference proteome</keyword>
<evidence type="ECO:0000313" key="3">
    <source>
        <dbReference type="Proteomes" id="UP000324222"/>
    </source>
</evidence>
<dbReference type="AlphaFoldDB" id="A0A5B7G4J9"/>
<reference evidence="2 3" key="1">
    <citation type="submission" date="2019-05" db="EMBL/GenBank/DDBJ databases">
        <title>Another draft genome of Portunus trituberculatus and its Hox gene families provides insights of decapod evolution.</title>
        <authorList>
            <person name="Jeong J.-H."/>
            <person name="Song I."/>
            <person name="Kim S."/>
            <person name="Choi T."/>
            <person name="Kim D."/>
            <person name="Ryu S."/>
            <person name="Kim W."/>
        </authorList>
    </citation>
    <scope>NUCLEOTIDE SEQUENCE [LARGE SCALE GENOMIC DNA]</scope>
    <source>
        <tissue evidence="2">Muscle</tissue>
    </source>
</reference>
<gene>
    <name evidence="2" type="ORF">E2C01_047805</name>
</gene>